<organism evidence="3 4">
    <name type="scientific">Caenorhabditis bovis</name>
    <dbReference type="NCBI Taxonomy" id="2654633"/>
    <lineage>
        <taxon>Eukaryota</taxon>
        <taxon>Metazoa</taxon>
        <taxon>Ecdysozoa</taxon>
        <taxon>Nematoda</taxon>
        <taxon>Chromadorea</taxon>
        <taxon>Rhabditida</taxon>
        <taxon>Rhabditina</taxon>
        <taxon>Rhabditomorpha</taxon>
        <taxon>Rhabditoidea</taxon>
        <taxon>Rhabditidae</taxon>
        <taxon>Peloderinae</taxon>
        <taxon>Caenorhabditis</taxon>
    </lineage>
</organism>
<evidence type="ECO:0000259" key="2">
    <source>
        <dbReference type="SMART" id="SM00741"/>
    </source>
</evidence>
<sequence length="120" mass="13057">MRSCVLIRNGMKLGDIIRVPCVLSSSFSSPSRSPPPLLFHQCRPRSSTCVATVKAIEGEALHEGDVLGKKEVNAICLKVVPVPAAEHLCESYGDKEVDVIVAELKKDVPPKDICKKMNKC</sequence>
<gene>
    <name evidence="3" type="ORF">CBOVIS_LOCUS12265</name>
</gene>
<dbReference type="Gene3D" id="1.10.225.10">
    <property type="entry name" value="Saposin-like"/>
    <property type="match status" value="1"/>
</dbReference>
<evidence type="ECO:0000313" key="3">
    <source>
        <dbReference type="EMBL" id="CAB3410795.1"/>
    </source>
</evidence>
<evidence type="ECO:0000313" key="4">
    <source>
        <dbReference type="Proteomes" id="UP000494206"/>
    </source>
</evidence>
<reference evidence="3 4" key="1">
    <citation type="submission" date="2020-04" db="EMBL/GenBank/DDBJ databases">
        <authorList>
            <person name="Laetsch R D."/>
            <person name="Stevens L."/>
            <person name="Kumar S."/>
            <person name="Blaxter L. M."/>
        </authorList>
    </citation>
    <scope>NUCLEOTIDE SEQUENCE [LARGE SCALE GENOMIC DNA]</scope>
</reference>
<name>A0A8S1FAB7_9PELO</name>
<evidence type="ECO:0000256" key="1">
    <source>
        <dbReference type="ARBA" id="ARBA00023157"/>
    </source>
</evidence>
<feature type="domain" description="Saposin B-type" evidence="2">
    <location>
        <begin position="47"/>
        <end position="120"/>
    </location>
</feature>
<comment type="caution">
    <text evidence="3">The sequence shown here is derived from an EMBL/GenBank/DDBJ whole genome shotgun (WGS) entry which is preliminary data.</text>
</comment>
<dbReference type="SUPFAM" id="SSF47862">
    <property type="entry name" value="Saposin"/>
    <property type="match status" value="1"/>
</dbReference>
<proteinExistence type="predicted"/>
<dbReference type="InterPro" id="IPR008139">
    <property type="entry name" value="SaposinB_dom"/>
</dbReference>
<dbReference type="SMART" id="SM00741">
    <property type="entry name" value="SapB"/>
    <property type="match status" value="1"/>
</dbReference>
<dbReference type="Proteomes" id="UP000494206">
    <property type="component" value="Unassembled WGS sequence"/>
</dbReference>
<dbReference type="InterPro" id="IPR011001">
    <property type="entry name" value="Saposin-like"/>
</dbReference>
<dbReference type="EMBL" id="CADEPM010000011">
    <property type="protein sequence ID" value="CAB3410795.1"/>
    <property type="molecule type" value="Genomic_DNA"/>
</dbReference>
<protein>
    <recommendedName>
        <fullName evidence="2">Saposin B-type domain-containing protein</fullName>
    </recommendedName>
</protein>
<dbReference type="AlphaFoldDB" id="A0A8S1FAB7"/>
<keyword evidence="1" id="KW-1015">Disulfide bond</keyword>
<accession>A0A8S1FAB7</accession>
<keyword evidence="4" id="KW-1185">Reference proteome</keyword>